<gene>
    <name evidence="2" type="ORF">EVAR_95984_1</name>
</gene>
<proteinExistence type="predicted"/>
<dbReference type="Proteomes" id="UP000299102">
    <property type="component" value="Unassembled WGS sequence"/>
</dbReference>
<protein>
    <submittedName>
        <fullName evidence="2">Uncharacterized protein</fullName>
    </submittedName>
</protein>
<dbReference type="EMBL" id="BGZK01000295">
    <property type="protein sequence ID" value="GBP34879.1"/>
    <property type="molecule type" value="Genomic_DNA"/>
</dbReference>
<feature type="compositionally biased region" description="Basic and acidic residues" evidence="1">
    <location>
        <begin position="27"/>
        <end position="36"/>
    </location>
</feature>
<keyword evidence="3" id="KW-1185">Reference proteome</keyword>
<evidence type="ECO:0000256" key="1">
    <source>
        <dbReference type="SAM" id="MobiDB-lite"/>
    </source>
</evidence>
<organism evidence="2 3">
    <name type="scientific">Eumeta variegata</name>
    <name type="common">Bagworm moth</name>
    <name type="synonym">Eumeta japonica</name>
    <dbReference type="NCBI Taxonomy" id="151549"/>
    <lineage>
        <taxon>Eukaryota</taxon>
        <taxon>Metazoa</taxon>
        <taxon>Ecdysozoa</taxon>
        <taxon>Arthropoda</taxon>
        <taxon>Hexapoda</taxon>
        <taxon>Insecta</taxon>
        <taxon>Pterygota</taxon>
        <taxon>Neoptera</taxon>
        <taxon>Endopterygota</taxon>
        <taxon>Lepidoptera</taxon>
        <taxon>Glossata</taxon>
        <taxon>Ditrysia</taxon>
        <taxon>Tineoidea</taxon>
        <taxon>Psychidae</taxon>
        <taxon>Oiketicinae</taxon>
        <taxon>Eumeta</taxon>
    </lineage>
</organism>
<feature type="compositionally biased region" description="Basic and acidic residues" evidence="1">
    <location>
        <begin position="1"/>
        <end position="11"/>
    </location>
</feature>
<dbReference type="AlphaFoldDB" id="A0A4C1V851"/>
<sequence>MQRVAGDRYRGDNAPVPRPPLTGTLSKGKEACDHSKVGGHYQPRTPANLEESSVRCRPRVLDRRRIGVMEGGVD</sequence>
<accession>A0A4C1V851</accession>
<evidence type="ECO:0000313" key="3">
    <source>
        <dbReference type="Proteomes" id="UP000299102"/>
    </source>
</evidence>
<name>A0A4C1V851_EUMVA</name>
<feature type="region of interest" description="Disordered" evidence="1">
    <location>
        <begin position="1"/>
        <end position="52"/>
    </location>
</feature>
<reference evidence="2 3" key="1">
    <citation type="journal article" date="2019" name="Commun. Biol.">
        <title>The bagworm genome reveals a unique fibroin gene that provides high tensile strength.</title>
        <authorList>
            <person name="Kono N."/>
            <person name="Nakamura H."/>
            <person name="Ohtoshi R."/>
            <person name="Tomita M."/>
            <person name="Numata K."/>
            <person name="Arakawa K."/>
        </authorList>
    </citation>
    <scope>NUCLEOTIDE SEQUENCE [LARGE SCALE GENOMIC DNA]</scope>
</reference>
<comment type="caution">
    <text evidence="2">The sequence shown here is derived from an EMBL/GenBank/DDBJ whole genome shotgun (WGS) entry which is preliminary data.</text>
</comment>
<evidence type="ECO:0000313" key="2">
    <source>
        <dbReference type="EMBL" id="GBP34879.1"/>
    </source>
</evidence>